<dbReference type="Proteomes" id="UP000254330">
    <property type="component" value="Unassembled WGS sequence"/>
</dbReference>
<dbReference type="AlphaFoldDB" id="A0A8B4QE36"/>
<dbReference type="EMBL" id="SNZG01000037">
    <property type="protein sequence ID" value="TDR34557.1"/>
    <property type="molecule type" value="Genomic_DNA"/>
</dbReference>
<name>A0A8B4QE36_9BACL</name>
<keyword evidence="4" id="KW-1185">Reference proteome</keyword>
<evidence type="ECO:0000313" key="2">
    <source>
        <dbReference type="EMBL" id="TDR34557.1"/>
    </source>
</evidence>
<evidence type="ECO:0000313" key="1">
    <source>
        <dbReference type="EMBL" id="STX11030.1"/>
    </source>
</evidence>
<dbReference type="OrthoDB" id="8365150at2"/>
<dbReference type="EMBL" id="UGNP01000001">
    <property type="protein sequence ID" value="STX11030.1"/>
    <property type="molecule type" value="Genomic_DNA"/>
</dbReference>
<proteinExistence type="predicted"/>
<evidence type="ECO:0008006" key="5">
    <source>
        <dbReference type="Google" id="ProtNLM"/>
    </source>
</evidence>
<dbReference type="RefSeq" id="WP_109350515.1">
    <property type="nucleotide sequence ID" value="NZ_BJUE01000038.1"/>
</dbReference>
<reference evidence="1 3" key="1">
    <citation type="submission" date="2018-06" db="EMBL/GenBank/DDBJ databases">
        <authorList>
            <consortium name="Pathogen Informatics"/>
            <person name="Doyle S."/>
        </authorList>
    </citation>
    <scope>NUCLEOTIDE SEQUENCE [LARGE SCALE GENOMIC DNA]</scope>
    <source>
        <strain evidence="1 3">NCTC10597</strain>
    </source>
</reference>
<protein>
    <recommendedName>
        <fullName evidence="5">AraC family transcriptional regulator</fullName>
    </recommendedName>
</protein>
<accession>A0A8B4QE36</accession>
<evidence type="ECO:0000313" key="4">
    <source>
        <dbReference type="Proteomes" id="UP000294641"/>
    </source>
</evidence>
<reference evidence="2 4" key="2">
    <citation type="submission" date="2019-03" db="EMBL/GenBank/DDBJ databases">
        <title>Genomic Encyclopedia of Type Strains, Phase IV (KMG-IV): sequencing the most valuable type-strain genomes for metagenomic binning, comparative biology and taxonomic classification.</title>
        <authorList>
            <person name="Goeker M."/>
        </authorList>
    </citation>
    <scope>NUCLEOTIDE SEQUENCE [LARGE SCALE GENOMIC DNA]</scope>
    <source>
        <strain evidence="2 4">DSM 20580</strain>
    </source>
</reference>
<evidence type="ECO:0000313" key="3">
    <source>
        <dbReference type="Proteomes" id="UP000254330"/>
    </source>
</evidence>
<organism evidence="1 3">
    <name type="scientific">Kurthia zopfii</name>
    <dbReference type="NCBI Taxonomy" id="1650"/>
    <lineage>
        <taxon>Bacteria</taxon>
        <taxon>Bacillati</taxon>
        <taxon>Bacillota</taxon>
        <taxon>Bacilli</taxon>
        <taxon>Bacillales</taxon>
        <taxon>Caryophanaceae</taxon>
        <taxon>Kurthia</taxon>
    </lineage>
</organism>
<gene>
    <name evidence="2" type="ORF">DFR61_13726</name>
    <name evidence="1" type="ORF">NCTC10597_02826</name>
</gene>
<comment type="caution">
    <text evidence="1">The sequence shown here is derived from an EMBL/GenBank/DDBJ whole genome shotgun (WGS) entry which is preliminary data.</text>
</comment>
<dbReference type="Proteomes" id="UP000294641">
    <property type="component" value="Unassembled WGS sequence"/>
</dbReference>
<sequence>MSFMYKKEVERLQKKLNYMSQDGIFHILNGESMYEDFQKEAIFEEGTFFPFNEAMAVNEATKPLFDDQFKKVRAAGHGVTVQQYTEKVLPVIQFIREKKPETIVLWFGEDVFCQMNTLTILAFLEQEEYAGKVYLHHFDEEKFAVNTVEIQLGMYANLYESTLVQKKKSDLQCVAVMEEAVDLYFELQSEANRVTQFIKNYPHVDKNELTKKLLANFKEVGYGDTQYLKMIDEVRA</sequence>